<proteinExistence type="predicted"/>
<protein>
    <recommendedName>
        <fullName evidence="3">Phospholipid/glycerol acyltransferase domain-containing protein</fullName>
    </recommendedName>
</protein>
<evidence type="ECO:0000313" key="2">
    <source>
        <dbReference type="Proteomes" id="UP001595476"/>
    </source>
</evidence>
<comment type="caution">
    <text evidence="1">The sequence shown here is derived from an EMBL/GenBank/DDBJ whole genome shotgun (WGS) entry which is preliminary data.</text>
</comment>
<sequence length="280" mass="32398">MKDLAELEESIAKKFRPWFIKDIQLHPSSDCLESVINKHTNLLCIMNHGGFYGPWAAALAYHYLFLNHGGHARKPTGVAWRGFYNLPIYKQVTRYLTQLEHPLDYPGCQAILTNKTFNDLIILPEGTNCHYFNGRELQPFISPRFIELSIETQTPLLLFVHQGSEHWSVPVKMPERMMPLTRLLPKRYREGLERSRLINIPHMLSGSIPQLNVLCKLYHPSIHPSVLRDRAFAKDIITQEALKIRRMMQNHYDCLIESQLSRQADSELEMSITHPCAEVA</sequence>
<dbReference type="Proteomes" id="UP001595476">
    <property type="component" value="Unassembled WGS sequence"/>
</dbReference>
<reference evidence="2" key="1">
    <citation type="journal article" date="2019" name="Int. J. Syst. Evol. Microbiol.">
        <title>The Global Catalogue of Microorganisms (GCM) 10K type strain sequencing project: providing services to taxonomists for standard genome sequencing and annotation.</title>
        <authorList>
            <consortium name="The Broad Institute Genomics Platform"/>
            <consortium name="The Broad Institute Genome Sequencing Center for Infectious Disease"/>
            <person name="Wu L."/>
            <person name="Ma J."/>
        </authorList>
    </citation>
    <scope>NUCLEOTIDE SEQUENCE [LARGE SCALE GENOMIC DNA]</scope>
    <source>
        <strain evidence="2">KCTC 52438</strain>
    </source>
</reference>
<accession>A0ABV7HCY3</accession>
<dbReference type="RefSeq" id="WP_386717543.1">
    <property type="nucleotide sequence ID" value="NZ_JBHRSZ010000002.1"/>
</dbReference>
<gene>
    <name evidence="1" type="ORF">ACFOEK_05905</name>
</gene>
<evidence type="ECO:0000313" key="1">
    <source>
        <dbReference type="EMBL" id="MFC3150549.1"/>
    </source>
</evidence>
<organism evidence="1 2">
    <name type="scientific">Litoribrevibacter euphylliae</name>
    <dbReference type="NCBI Taxonomy" id="1834034"/>
    <lineage>
        <taxon>Bacteria</taxon>
        <taxon>Pseudomonadati</taxon>
        <taxon>Pseudomonadota</taxon>
        <taxon>Gammaproteobacteria</taxon>
        <taxon>Oceanospirillales</taxon>
        <taxon>Oceanospirillaceae</taxon>
        <taxon>Litoribrevibacter</taxon>
    </lineage>
</organism>
<name>A0ABV7HCY3_9GAMM</name>
<dbReference type="EMBL" id="JBHRSZ010000002">
    <property type="protein sequence ID" value="MFC3150549.1"/>
    <property type="molecule type" value="Genomic_DNA"/>
</dbReference>
<evidence type="ECO:0008006" key="3">
    <source>
        <dbReference type="Google" id="ProtNLM"/>
    </source>
</evidence>
<keyword evidence="2" id="KW-1185">Reference proteome</keyword>